<accession>A0A1A9VEJ1</accession>
<dbReference type="EnsemblMetazoa" id="GAUT034831-RA">
    <property type="protein sequence ID" value="GAUT034831-PA"/>
    <property type="gene ID" value="GAUT034831"/>
</dbReference>
<evidence type="ECO:0000313" key="2">
    <source>
        <dbReference type="EnsemblMetazoa" id="GAUT034831-PA"/>
    </source>
</evidence>
<keyword evidence="3" id="KW-1185">Reference proteome</keyword>
<protein>
    <submittedName>
        <fullName evidence="2">Uncharacterized protein</fullName>
    </submittedName>
</protein>
<name>A0A1A9VEJ1_GLOAU</name>
<reference evidence="2" key="1">
    <citation type="submission" date="2020-05" db="UniProtKB">
        <authorList>
            <consortium name="EnsemblMetazoa"/>
        </authorList>
    </citation>
    <scope>IDENTIFICATION</scope>
    <source>
        <strain evidence="2">TTRI</strain>
    </source>
</reference>
<evidence type="ECO:0000256" key="1">
    <source>
        <dbReference type="SAM" id="MobiDB-lite"/>
    </source>
</evidence>
<organism evidence="2 3">
    <name type="scientific">Glossina austeni</name>
    <name type="common">Savannah tsetse fly</name>
    <dbReference type="NCBI Taxonomy" id="7395"/>
    <lineage>
        <taxon>Eukaryota</taxon>
        <taxon>Metazoa</taxon>
        <taxon>Ecdysozoa</taxon>
        <taxon>Arthropoda</taxon>
        <taxon>Hexapoda</taxon>
        <taxon>Insecta</taxon>
        <taxon>Pterygota</taxon>
        <taxon>Neoptera</taxon>
        <taxon>Endopterygota</taxon>
        <taxon>Diptera</taxon>
        <taxon>Brachycera</taxon>
        <taxon>Muscomorpha</taxon>
        <taxon>Hippoboscoidea</taxon>
        <taxon>Glossinidae</taxon>
        <taxon>Glossina</taxon>
    </lineage>
</organism>
<dbReference type="VEuPathDB" id="VectorBase:GAUT034831"/>
<evidence type="ECO:0000313" key="3">
    <source>
        <dbReference type="Proteomes" id="UP000078200"/>
    </source>
</evidence>
<dbReference type="Proteomes" id="UP000078200">
    <property type="component" value="Unassembled WGS sequence"/>
</dbReference>
<proteinExistence type="predicted"/>
<feature type="compositionally biased region" description="Low complexity" evidence="1">
    <location>
        <begin position="75"/>
        <end position="84"/>
    </location>
</feature>
<dbReference type="AlphaFoldDB" id="A0A1A9VEJ1"/>
<feature type="compositionally biased region" description="Polar residues" evidence="1">
    <location>
        <begin position="85"/>
        <end position="104"/>
    </location>
</feature>
<sequence length="104" mass="11651">MKTSFLTSFAVTQIYPVSSQTTESTHRADAVDGNGNGNGNKAKKLLFTLQADSLRKFHTVTIDDNKLLRNNYYYNNKNKSNNSNVTVGNANFYANKQTNPKQQL</sequence>
<feature type="region of interest" description="Disordered" evidence="1">
    <location>
        <begin position="75"/>
        <end position="104"/>
    </location>
</feature>